<feature type="domain" description="MmgE/PrpD C-terminal" evidence="3">
    <location>
        <begin position="286"/>
        <end position="435"/>
    </location>
</feature>
<dbReference type="InterPro" id="IPR042183">
    <property type="entry name" value="MmgE/PrpD_sf_1"/>
</dbReference>
<dbReference type="InterPro" id="IPR005656">
    <property type="entry name" value="MmgE_PrpD"/>
</dbReference>
<dbReference type="Proteomes" id="UP000445582">
    <property type="component" value="Unassembled WGS sequence"/>
</dbReference>
<proteinExistence type="inferred from homology"/>
<comment type="caution">
    <text evidence="4">The sequence shown here is derived from an EMBL/GenBank/DDBJ whole genome shotgun (WGS) entry which is preliminary data.</text>
</comment>
<feature type="domain" description="MmgE/PrpD N-terminal" evidence="2">
    <location>
        <begin position="21"/>
        <end position="244"/>
    </location>
</feature>
<organism evidence="4 5">
    <name type="scientific">Qipengyuania oceanensis</name>
    <dbReference type="NCBI Taxonomy" id="1463597"/>
    <lineage>
        <taxon>Bacteria</taxon>
        <taxon>Pseudomonadati</taxon>
        <taxon>Pseudomonadota</taxon>
        <taxon>Alphaproteobacteria</taxon>
        <taxon>Sphingomonadales</taxon>
        <taxon>Erythrobacteraceae</taxon>
        <taxon>Qipengyuania</taxon>
    </lineage>
</organism>
<dbReference type="Pfam" id="PF03972">
    <property type="entry name" value="MmgE_PrpD_N"/>
    <property type="match status" value="1"/>
</dbReference>
<dbReference type="InterPro" id="IPR042188">
    <property type="entry name" value="MmgE/PrpD_sf_2"/>
</dbReference>
<dbReference type="GO" id="GO:0016829">
    <property type="term" value="F:lyase activity"/>
    <property type="evidence" value="ECO:0007669"/>
    <property type="project" value="InterPro"/>
</dbReference>
<dbReference type="Gene3D" id="1.10.4100.10">
    <property type="entry name" value="2-methylcitrate dehydratase PrpD"/>
    <property type="match status" value="1"/>
</dbReference>
<evidence type="ECO:0000259" key="3">
    <source>
        <dbReference type="Pfam" id="PF19305"/>
    </source>
</evidence>
<dbReference type="RefSeq" id="WP_160670895.1">
    <property type="nucleotide sequence ID" value="NZ_WTYN01000001.1"/>
</dbReference>
<reference evidence="4 5" key="1">
    <citation type="submission" date="2019-12" db="EMBL/GenBank/DDBJ databases">
        <title>Genomic-based taxomic classification of the family Erythrobacteraceae.</title>
        <authorList>
            <person name="Xu L."/>
        </authorList>
    </citation>
    <scope>NUCLEOTIDE SEQUENCE [LARGE SCALE GENOMIC DNA]</scope>
    <source>
        <strain evidence="4 5">MCCC 1A09965</strain>
    </source>
</reference>
<dbReference type="EMBL" id="WTYN01000001">
    <property type="protein sequence ID" value="MXO61854.1"/>
    <property type="molecule type" value="Genomic_DNA"/>
</dbReference>
<sequence length="477" mass="49974">MSDDPVSPHVAYGRWLADAPREWPEEALHVARRALIDTLAVMVPGAADSAPAKLWPVLAEFGSGPCRAVARSKELSPADAALFNGTAAHALDFDDNFDPAKAHASAVLVPALLAVADLNNDSVGALLDGYICGLQVMGLVGQAVNPFHRSRGWHATGTLGVIGAAAGCARLLELDAQQAATAISISTSLAGGFMSQFGSDVKPLHAGLAARGGVESALFARAGMTAGSDTLNGPTGLRTLMVGPDVEELAAAMAGKVEHGQTMRFRTTDVGEPLHVLEHGLKVKRYPNCGSLHRALDGILELRDAHEITAEAVDHVLVRAPAAHLRNLMYEDPQTPAQAKFSLEYSGAAALVTGNSTLADYEPEAIGRPEVRAEMPKIRKEYVERLESEFPTEVHITMQEGSVHSTSVAMPAGSKAAPLTDGQLWAKLEGCIAAAPGFDNAEALLGALADLDADMPVRHLTAAMQGIGGQADGRARR</sequence>
<dbReference type="InterPro" id="IPR045336">
    <property type="entry name" value="MmgE_PrpD_N"/>
</dbReference>
<evidence type="ECO:0000313" key="5">
    <source>
        <dbReference type="Proteomes" id="UP000445582"/>
    </source>
</evidence>
<evidence type="ECO:0000256" key="1">
    <source>
        <dbReference type="ARBA" id="ARBA00006174"/>
    </source>
</evidence>
<dbReference type="InterPro" id="IPR036148">
    <property type="entry name" value="MmgE/PrpD_sf"/>
</dbReference>
<protein>
    <submittedName>
        <fullName evidence="4">MmgE/PrpD family protein</fullName>
    </submittedName>
</protein>
<gene>
    <name evidence="4" type="ORF">GRI48_02400</name>
</gene>
<accession>A0A844YFP2</accession>
<dbReference type="InterPro" id="IPR045337">
    <property type="entry name" value="MmgE_PrpD_C"/>
</dbReference>
<dbReference type="Pfam" id="PF19305">
    <property type="entry name" value="MmgE_PrpD_C"/>
    <property type="match status" value="1"/>
</dbReference>
<keyword evidence="5" id="KW-1185">Reference proteome</keyword>
<evidence type="ECO:0000259" key="2">
    <source>
        <dbReference type="Pfam" id="PF03972"/>
    </source>
</evidence>
<dbReference type="Gene3D" id="3.30.1330.120">
    <property type="entry name" value="2-methylcitrate dehydratase PrpD"/>
    <property type="match status" value="1"/>
</dbReference>
<dbReference type="SUPFAM" id="SSF103378">
    <property type="entry name" value="2-methylcitrate dehydratase PrpD"/>
    <property type="match status" value="1"/>
</dbReference>
<dbReference type="PANTHER" id="PTHR16943">
    <property type="entry name" value="2-METHYLCITRATE DEHYDRATASE-RELATED"/>
    <property type="match status" value="1"/>
</dbReference>
<dbReference type="PANTHER" id="PTHR16943:SF8">
    <property type="entry name" value="2-METHYLCITRATE DEHYDRATASE"/>
    <property type="match status" value="1"/>
</dbReference>
<evidence type="ECO:0000313" key="4">
    <source>
        <dbReference type="EMBL" id="MXO61854.1"/>
    </source>
</evidence>
<name>A0A844YFP2_9SPHN</name>
<dbReference type="AlphaFoldDB" id="A0A844YFP2"/>
<comment type="similarity">
    <text evidence="1">Belongs to the PrpD family.</text>
</comment>
<dbReference type="OrthoDB" id="5415580at2"/>